<dbReference type="AlphaFoldDB" id="A0A0K2SYM5"/>
<dbReference type="EMBL" id="HACA01000980">
    <property type="protein sequence ID" value="CDW18341.1"/>
    <property type="molecule type" value="Transcribed_RNA"/>
</dbReference>
<protein>
    <submittedName>
        <fullName evidence="1">Uncharacterized protein</fullName>
    </submittedName>
</protein>
<organism evidence="1">
    <name type="scientific">Lepeophtheirus salmonis</name>
    <name type="common">Salmon louse</name>
    <name type="synonym">Caligus salmonis</name>
    <dbReference type="NCBI Taxonomy" id="72036"/>
    <lineage>
        <taxon>Eukaryota</taxon>
        <taxon>Metazoa</taxon>
        <taxon>Ecdysozoa</taxon>
        <taxon>Arthropoda</taxon>
        <taxon>Crustacea</taxon>
        <taxon>Multicrustacea</taxon>
        <taxon>Hexanauplia</taxon>
        <taxon>Copepoda</taxon>
        <taxon>Siphonostomatoida</taxon>
        <taxon>Caligidae</taxon>
        <taxon>Lepeophtheirus</taxon>
    </lineage>
</organism>
<sequence>MKREQVLMTVSYDRFRSCLRILDISWDFLLQEDLLIFSSSTPYT</sequence>
<evidence type="ECO:0000313" key="1">
    <source>
        <dbReference type="EMBL" id="CDW18341.1"/>
    </source>
</evidence>
<proteinExistence type="predicted"/>
<accession>A0A0K2SYM5</accession>
<name>A0A0K2SYM5_LEPSM</name>
<reference evidence="1" key="1">
    <citation type="submission" date="2014-05" db="EMBL/GenBank/DDBJ databases">
        <authorList>
            <person name="Chronopoulou M."/>
        </authorList>
    </citation>
    <scope>NUCLEOTIDE SEQUENCE</scope>
    <source>
        <tissue evidence="1">Whole organism</tissue>
    </source>
</reference>